<evidence type="ECO:0000256" key="8">
    <source>
        <dbReference type="PIRNR" id="PIRNR015894"/>
    </source>
</evidence>
<dbReference type="FunFam" id="2.70.160.11:FF:000003">
    <property type="entry name" value="Protein arginine N-methyltransferase 5"/>
    <property type="match status" value="1"/>
</dbReference>
<dbReference type="OrthoDB" id="1368803at2759"/>
<feature type="domain" description="PRMT5 arginine-N-methyltransferase" evidence="12">
    <location>
        <begin position="300"/>
        <end position="466"/>
    </location>
</feature>
<keyword evidence="4" id="KW-0156">Chromatin regulator</keyword>
<dbReference type="SUPFAM" id="SSF53335">
    <property type="entry name" value="S-adenosyl-L-methionine-dependent methyltransferases"/>
    <property type="match status" value="1"/>
</dbReference>
<gene>
    <name evidence="16" type="primary">LOC110974704</name>
</gene>
<dbReference type="KEGG" id="aplc:110974704"/>
<dbReference type="PROSITE" id="PS51678">
    <property type="entry name" value="SAM_MT_PRMT"/>
    <property type="match status" value="1"/>
</dbReference>
<dbReference type="PANTHER" id="PTHR10738">
    <property type="entry name" value="PROTEIN ARGININE N-METHYLTRANSFERASE 5"/>
    <property type="match status" value="1"/>
</dbReference>
<feature type="binding site" evidence="10">
    <location>
        <position position="326"/>
    </location>
    <ligand>
        <name>S-adenosyl-L-methionine</name>
        <dbReference type="ChEBI" id="CHEBI:59789"/>
    </ligand>
</feature>
<dbReference type="Pfam" id="PF05185">
    <property type="entry name" value="PRMT5"/>
    <property type="match status" value="1"/>
</dbReference>
<dbReference type="Gene3D" id="2.70.160.11">
    <property type="entry name" value="Hnrnp arginine n-methyltransferase1"/>
    <property type="match status" value="1"/>
</dbReference>
<keyword evidence="2 8" id="KW-0808">Transferase</keyword>
<feature type="binding site" evidence="10">
    <location>
        <position position="394"/>
    </location>
    <ligand>
        <name>S-adenosyl-L-methionine</name>
        <dbReference type="ChEBI" id="CHEBI:59789"/>
    </ligand>
</feature>
<dbReference type="GO" id="GO:0035243">
    <property type="term" value="F:protein-arginine omega-N symmetric methyltransferase activity"/>
    <property type="evidence" value="ECO:0007669"/>
    <property type="project" value="UniProtKB-EC"/>
</dbReference>
<feature type="binding site" evidence="10">
    <location>
        <begin position="335"/>
        <end position="336"/>
    </location>
    <ligand>
        <name>S-adenosyl-L-methionine</name>
        <dbReference type="ChEBI" id="CHEBI:59789"/>
    </ligand>
</feature>
<evidence type="ECO:0000256" key="10">
    <source>
        <dbReference type="PIRSR" id="PIRSR015894-2"/>
    </source>
</evidence>
<dbReference type="Gene3D" id="3.40.50.150">
    <property type="entry name" value="Vaccinia Virus protein VP39"/>
    <property type="match status" value="1"/>
</dbReference>
<evidence type="ECO:0000313" key="15">
    <source>
        <dbReference type="Proteomes" id="UP000694845"/>
    </source>
</evidence>
<feature type="active site" description="Proton donor/acceptor" evidence="9">
    <location>
        <position position="437"/>
    </location>
</feature>
<dbReference type="InterPro" id="IPR035075">
    <property type="entry name" value="PRMT5"/>
</dbReference>
<comment type="catalytic activity">
    <reaction evidence="7">
        <text>L-arginyl-[protein] + 2 S-adenosyl-L-methionine = N(omega),N(omega)'-dimethyl-L-arginyl-[protein] + 2 S-adenosyl-L-homocysteine + 2 H(+)</text>
        <dbReference type="Rhea" id="RHEA:48108"/>
        <dbReference type="Rhea" id="RHEA-COMP:10532"/>
        <dbReference type="Rhea" id="RHEA-COMP:11992"/>
        <dbReference type="ChEBI" id="CHEBI:15378"/>
        <dbReference type="ChEBI" id="CHEBI:29965"/>
        <dbReference type="ChEBI" id="CHEBI:57856"/>
        <dbReference type="ChEBI" id="CHEBI:59789"/>
        <dbReference type="ChEBI" id="CHEBI:88221"/>
        <dbReference type="EC" id="2.1.1.320"/>
    </reaction>
</comment>
<evidence type="ECO:0000256" key="7">
    <source>
        <dbReference type="ARBA" id="ARBA00048612"/>
    </source>
</evidence>
<dbReference type="GO" id="GO:0032259">
    <property type="term" value="P:methylation"/>
    <property type="evidence" value="ECO:0007669"/>
    <property type="project" value="UniProtKB-KW"/>
</dbReference>
<keyword evidence="1 8" id="KW-0489">Methyltransferase</keyword>
<comment type="similarity">
    <text evidence="8">Belongs to the class I-like SAM-binding methyltransferase superfamily.</text>
</comment>
<dbReference type="AlphaFoldDB" id="A0A8B7XPT8"/>
<dbReference type="CDD" id="cd02440">
    <property type="entry name" value="AdoMet_MTases"/>
    <property type="match status" value="1"/>
</dbReference>
<dbReference type="GeneID" id="110974704"/>
<feature type="site" description="Critical for specifying symmetric addition of methyl groups" evidence="11">
    <location>
        <position position="329"/>
    </location>
</feature>
<dbReference type="GO" id="GO:0005829">
    <property type="term" value="C:cytosol"/>
    <property type="evidence" value="ECO:0007669"/>
    <property type="project" value="TreeGrafter"/>
</dbReference>
<dbReference type="GO" id="GO:0044020">
    <property type="term" value="F:histone H4R3 methyltransferase activity"/>
    <property type="evidence" value="ECO:0007669"/>
    <property type="project" value="UniProtKB-ARBA"/>
</dbReference>
<dbReference type="GO" id="GO:0005634">
    <property type="term" value="C:nucleus"/>
    <property type="evidence" value="ECO:0007669"/>
    <property type="project" value="UniProtKB-ARBA"/>
</dbReference>
<accession>A0A8B7XPT8</accession>
<keyword evidence="6" id="KW-0804">Transcription</keyword>
<evidence type="ECO:0000259" key="13">
    <source>
        <dbReference type="Pfam" id="PF17285"/>
    </source>
</evidence>
<keyword evidence="3 8" id="KW-0949">S-adenosyl-L-methionine</keyword>
<dbReference type="FunFam" id="3.20.20.150:FF:000008">
    <property type="entry name" value="Protein arginine N-methyltransferase 5"/>
    <property type="match status" value="1"/>
</dbReference>
<dbReference type="InterPro" id="IPR029063">
    <property type="entry name" value="SAM-dependent_MTases_sf"/>
</dbReference>
<evidence type="ECO:0000256" key="4">
    <source>
        <dbReference type="ARBA" id="ARBA00022853"/>
    </source>
</evidence>
<keyword evidence="15" id="KW-1185">Reference proteome</keyword>
<dbReference type="InterPro" id="IPR007857">
    <property type="entry name" value="Arg_MeTrfase_PRMT5"/>
</dbReference>
<dbReference type="GO" id="GO:0006355">
    <property type="term" value="P:regulation of DNA-templated transcription"/>
    <property type="evidence" value="ECO:0007669"/>
    <property type="project" value="TreeGrafter"/>
</dbReference>
<dbReference type="Gene3D" id="3.20.20.150">
    <property type="entry name" value="Divalent-metal-dependent TIM barrel enzymes"/>
    <property type="match status" value="1"/>
</dbReference>
<protein>
    <recommendedName>
        <fullName evidence="8">Protein arginine N-methyltransferase</fullName>
    </recommendedName>
</protein>
<dbReference type="PANTHER" id="PTHR10738:SF0">
    <property type="entry name" value="PROTEIN ARGININE N-METHYLTRANSFERASE 5"/>
    <property type="match status" value="1"/>
</dbReference>
<dbReference type="PIRSF" id="PIRSF015894">
    <property type="entry name" value="Skb1_MeTrfase"/>
    <property type="match status" value="1"/>
</dbReference>
<dbReference type="Pfam" id="PF17285">
    <property type="entry name" value="PRMT5_TIM"/>
    <property type="match status" value="1"/>
</dbReference>
<dbReference type="Proteomes" id="UP000694845">
    <property type="component" value="Unplaced"/>
</dbReference>
<dbReference type="InterPro" id="IPR025799">
    <property type="entry name" value="Arg_MeTrfase"/>
</dbReference>
<evidence type="ECO:0000259" key="14">
    <source>
        <dbReference type="Pfam" id="PF17286"/>
    </source>
</evidence>
<evidence type="ECO:0000256" key="11">
    <source>
        <dbReference type="PIRSR" id="PIRSR015894-3"/>
    </source>
</evidence>
<evidence type="ECO:0000256" key="1">
    <source>
        <dbReference type="ARBA" id="ARBA00022603"/>
    </source>
</evidence>
<evidence type="ECO:0000256" key="9">
    <source>
        <dbReference type="PIRSR" id="PIRSR015894-1"/>
    </source>
</evidence>
<evidence type="ECO:0000259" key="12">
    <source>
        <dbReference type="Pfam" id="PF05185"/>
    </source>
</evidence>
<evidence type="ECO:0000256" key="2">
    <source>
        <dbReference type="ARBA" id="ARBA00022679"/>
    </source>
</evidence>
<dbReference type="CTD" id="10419"/>
<evidence type="ECO:0000256" key="5">
    <source>
        <dbReference type="ARBA" id="ARBA00023015"/>
    </source>
</evidence>
<feature type="active site" description="Proton donor/acceptor" evidence="9">
    <location>
        <position position="446"/>
    </location>
</feature>
<reference evidence="16" key="1">
    <citation type="submission" date="2025-08" db="UniProtKB">
        <authorList>
            <consortium name="RefSeq"/>
        </authorList>
    </citation>
    <scope>IDENTIFICATION</scope>
</reference>
<name>A0A8B7XPT8_ACAPL</name>
<feature type="binding site" evidence="10">
    <location>
        <begin position="421"/>
        <end position="422"/>
    </location>
    <ligand>
        <name>S-adenosyl-L-methionine</name>
        <dbReference type="ChEBI" id="CHEBI:59789"/>
    </ligand>
</feature>
<dbReference type="RefSeq" id="XP_022082192.1">
    <property type="nucleotide sequence ID" value="XM_022226500.1"/>
</dbReference>
<dbReference type="OMA" id="IKYAWYE"/>
<sequence length="638" mass="72023">MAGQQHVSCGRDLHCVPDISSSTQLASVAGFDFAAMPLVHPRFKREFLEGKAKDRQGAFARSDLFLSSQDWSSLVVGKLSPWLQLDSDDEITRKNSQAALKQELAYAAHLSVPAVLVPLSNSKCANLGRCLLSHMQGHSNHQVWIQVPMVAPSRLTDDLVENDTKQQSSGSNNVMEDSDIVPTSQDPWHWWNTLRRVCHHHKRLGVALEISADLPAQSVINRWLGEPLKCAIFSTTLFLTNKKGYPVLSKAHQQLAHKLFRLDVQMMITGINRHPDKGIRAYQQYMDHLFQNQQPLTGVEAFAKGYEDYLQCPLQPLADNLESQTYEIFEKDPVKYTSYQKAVFQALKDRVPDSEKDTKISVVMVLGAGRGPLVTASLKAAEQADRKIEVYAVEKNPNAAVTLFTLKEEKWGDNVTIVQSDMRDWEAPVKADIIVSELLGAFGDNELSPECLDGAQPFLKEDCISIPCTYTSHLSPIMSHKLYNEVRLCKDKDKNQDAHFETPYVVHLHNVTRLAPSVPLFTFTHPNKNSLDNTRYKSVGFIMEDDAEVHGFAGYFDTVLYKDIILSTNPKTFSEGMFSWFSIFFPLKEPVHVTAKSELVVHFWRNSTPRNVWYEWCVSEPVTMPIHNINGRSYTIGM</sequence>
<proteinExistence type="inferred from homology"/>
<evidence type="ECO:0000256" key="3">
    <source>
        <dbReference type="ARBA" id="ARBA00022691"/>
    </source>
</evidence>
<evidence type="ECO:0000313" key="16">
    <source>
        <dbReference type="RefSeq" id="XP_022082192.1"/>
    </source>
</evidence>
<keyword evidence="5" id="KW-0805">Transcription regulation</keyword>
<dbReference type="FunFam" id="3.40.50.150:FF:000029">
    <property type="entry name" value="Protein arginine N-methyltransferase 5"/>
    <property type="match status" value="1"/>
</dbReference>
<dbReference type="InterPro" id="IPR035247">
    <property type="entry name" value="PRMT5_TIM"/>
</dbReference>
<evidence type="ECO:0000256" key="6">
    <source>
        <dbReference type="ARBA" id="ARBA00023163"/>
    </source>
</evidence>
<organism evidence="15 16">
    <name type="scientific">Acanthaster planci</name>
    <name type="common">Crown-of-thorns starfish</name>
    <dbReference type="NCBI Taxonomy" id="133434"/>
    <lineage>
        <taxon>Eukaryota</taxon>
        <taxon>Metazoa</taxon>
        <taxon>Echinodermata</taxon>
        <taxon>Eleutherozoa</taxon>
        <taxon>Asterozoa</taxon>
        <taxon>Asteroidea</taxon>
        <taxon>Valvatacea</taxon>
        <taxon>Valvatida</taxon>
        <taxon>Acanthasteridae</taxon>
        <taxon>Acanthaster</taxon>
    </lineage>
</organism>
<dbReference type="InterPro" id="IPR035248">
    <property type="entry name" value="PRMT5_C"/>
</dbReference>
<feature type="domain" description="PRMT5 oligomerisation" evidence="14">
    <location>
        <begin position="470"/>
        <end position="636"/>
    </location>
</feature>
<feature type="domain" description="PRMT5 TIM barrel" evidence="13">
    <location>
        <begin position="30"/>
        <end position="292"/>
    </location>
</feature>
<dbReference type="Pfam" id="PF17286">
    <property type="entry name" value="PRMT5_C"/>
    <property type="match status" value="1"/>
</dbReference>